<evidence type="ECO:0000313" key="1">
    <source>
        <dbReference type="EMBL" id="PIT61994.1"/>
    </source>
</evidence>
<protein>
    <submittedName>
        <fullName evidence="1">Uncharacterized protein</fullName>
    </submittedName>
</protein>
<comment type="caution">
    <text evidence="1">The sequence shown here is derived from an EMBL/GenBank/DDBJ whole genome shotgun (WGS) entry which is preliminary data.</text>
</comment>
<dbReference type="RefSeq" id="WP_100115759.1">
    <property type="nucleotide sequence ID" value="NZ_MEIV01000053.1"/>
</dbReference>
<reference evidence="1 2" key="1">
    <citation type="journal article" date="2017" name="MBio">
        <title>Type VI secretion-mediated competition in the bee gut microbiome.</title>
        <authorList>
            <person name="Steele M.I."/>
            <person name="Kwong W.K."/>
            <person name="Powell J.E."/>
            <person name="Whiteley M."/>
            <person name="Moran N.A."/>
        </authorList>
    </citation>
    <scope>NUCLEOTIDE SEQUENCE [LARGE SCALE GENOMIC DNA]</scope>
    <source>
        <strain evidence="1 2">PEB0171</strain>
    </source>
</reference>
<dbReference type="Proteomes" id="UP000231094">
    <property type="component" value="Unassembled WGS sequence"/>
</dbReference>
<dbReference type="EMBL" id="MEIV01000053">
    <property type="protein sequence ID" value="PIT61994.1"/>
    <property type="molecule type" value="Genomic_DNA"/>
</dbReference>
<gene>
    <name evidence="1" type="ORF">BHC47_05735</name>
</gene>
<proteinExistence type="predicted"/>
<organism evidence="1 2">
    <name type="scientific">Snodgrassella alvi</name>
    <dbReference type="NCBI Taxonomy" id="1196083"/>
    <lineage>
        <taxon>Bacteria</taxon>
        <taxon>Pseudomonadati</taxon>
        <taxon>Pseudomonadota</taxon>
        <taxon>Betaproteobacteria</taxon>
        <taxon>Neisseriales</taxon>
        <taxon>Neisseriaceae</taxon>
        <taxon>Snodgrassella</taxon>
    </lineage>
</organism>
<accession>A0A2N9Y3F7</accession>
<sequence>MLLKLENTKVPMKLVYLLSEELQANPEQITLTQALTLDHSRPNMGLKGTNGLFGSQEWWNSIEKNKMPLLFISGIITRTYVAGQDPSLIDNSFSLLLDDGSVCEESIYNYIKEDDKKLFRVGAKVNIIYARDELKRGGANGEKIYLDIVLEMAVSLAPVE</sequence>
<dbReference type="AlphaFoldDB" id="A0A2N9Y3F7"/>
<evidence type="ECO:0000313" key="2">
    <source>
        <dbReference type="Proteomes" id="UP000231094"/>
    </source>
</evidence>
<name>A0A2N9Y3F7_9NEIS</name>